<organism evidence="1 2">
    <name type="scientific">Serratia odorifera DSM 4582</name>
    <dbReference type="NCBI Taxonomy" id="667129"/>
    <lineage>
        <taxon>Bacteria</taxon>
        <taxon>Pseudomonadati</taxon>
        <taxon>Pseudomonadota</taxon>
        <taxon>Gammaproteobacteria</taxon>
        <taxon>Enterobacterales</taxon>
        <taxon>Yersiniaceae</taxon>
        <taxon>Serratia</taxon>
    </lineage>
</organism>
<keyword evidence="2" id="KW-1185">Reference proteome</keyword>
<evidence type="ECO:0000313" key="2">
    <source>
        <dbReference type="Proteomes" id="UP000005723"/>
    </source>
</evidence>
<protein>
    <submittedName>
        <fullName evidence="1">Uncharacterized protein</fullName>
    </submittedName>
</protein>
<dbReference type="STRING" id="667129.HMPREF0758_2051"/>
<evidence type="ECO:0000313" key="1">
    <source>
        <dbReference type="EMBL" id="EFE96335.1"/>
    </source>
</evidence>
<reference evidence="1 2" key="1">
    <citation type="submission" date="2010-01" db="EMBL/GenBank/DDBJ databases">
        <authorList>
            <person name="Muzny D."/>
            <person name="Qin X."/>
            <person name="Deng J."/>
            <person name="Jiang H."/>
            <person name="Liu Y."/>
            <person name="Qu J."/>
            <person name="Song X.-Z."/>
            <person name="Zhang L."/>
            <person name="Thornton R."/>
            <person name="Coyle M."/>
            <person name="Francisco L."/>
            <person name="Jackson L."/>
            <person name="Javaid M."/>
            <person name="Korchina V."/>
            <person name="Kovar C."/>
            <person name="Mata R."/>
            <person name="Mathew T."/>
            <person name="Ngo R."/>
            <person name="Nguyen L."/>
            <person name="Nguyen N."/>
            <person name="Okwuonu G."/>
            <person name="Ongeri F."/>
            <person name="Pham C."/>
            <person name="Simmons D."/>
            <person name="Wilczek-Boney K."/>
            <person name="Hale W."/>
            <person name="Jakkamsetti A."/>
            <person name="Pham P."/>
            <person name="Ruth R."/>
            <person name="San Lucas F."/>
            <person name="Warren J."/>
            <person name="Zhang J."/>
            <person name="Zhao Z."/>
            <person name="Zhou C."/>
            <person name="Zhu D."/>
            <person name="Lee S."/>
            <person name="Bess C."/>
            <person name="Blankenburg K."/>
            <person name="Forbes L."/>
            <person name="Fu Q."/>
            <person name="Gubbala S."/>
            <person name="Hirani K."/>
            <person name="Jayaseelan J.C."/>
            <person name="Lara F."/>
            <person name="Munidasa M."/>
            <person name="Palculict T."/>
            <person name="Patil S."/>
            <person name="Pu L.-L."/>
            <person name="Saada N."/>
            <person name="Tang L."/>
            <person name="Weissenberger G."/>
            <person name="Zhu Y."/>
            <person name="Hemphill L."/>
            <person name="Shang Y."/>
            <person name="Youmans B."/>
            <person name="Ayvaz T."/>
            <person name="Ross M."/>
            <person name="Santibanez J."/>
            <person name="Aqrawi P."/>
            <person name="Gross S."/>
            <person name="Joshi V."/>
            <person name="Fowler G."/>
            <person name="Nazareth L."/>
            <person name="Reid J."/>
            <person name="Worley K."/>
            <person name="Petrosino J."/>
            <person name="Highlander S."/>
            <person name="Gibbs R."/>
        </authorList>
    </citation>
    <scope>NUCLEOTIDE SEQUENCE [LARGE SCALE GENOMIC DNA]</scope>
    <source>
        <strain evidence="1 2">DSM 4582</strain>
    </source>
</reference>
<dbReference type="HOGENOM" id="CLU_3188923_0_0_6"/>
<comment type="caution">
    <text evidence="1">The sequence shown here is derived from an EMBL/GenBank/DDBJ whole genome shotgun (WGS) entry which is preliminary data.</text>
</comment>
<accession>D4E1K1</accession>
<gene>
    <name evidence="1" type="ORF">HMPREF0758_2051</name>
</gene>
<sequence length="46" mass="5449">MNEERLKKKRYQEIYQVCVTGTCLSISSFLAHENFRVRIQTERSGV</sequence>
<proteinExistence type="predicted"/>
<dbReference type="EMBL" id="ADBY01000033">
    <property type="protein sequence ID" value="EFE96335.1"/>
    <property type="molecule type" value="Genomic_DNA"/>
</dbReference>
<dbReference type="AlphaFoldDB" id="D4E1K1"/>
<dbReference type="Proteomes" id="UP000005723">
    <property type="component" value="Unassembled WGS sequence"/>
</dbReference>
<name>D4E1K1_SEROD</name>